<keyword evidence="3" id="KW-1185">Reference proteome</keyword>
<evidence type="ECO:0000313" key="3">
    <source>
        <dbReference type="Proteomes" id="UP001238163"/>
    </source>
</evidence>
<evidence type="ECO:0000313" key="2">
    <source>
        <dbReference type="EMBL" id="MDQ0288699.1"/>
    </source>
</evidence>
<dbReference type="PROSITE" id="PS50005">
    <property type="entry name" value="TPR"/>
    <property type="match status" value="1"/>
</dbReference>
<reference evidence="2" key="1">
    <citation type="submission" date="2023-07" db="EMBL/GenBank/DDBJ databases">
        <title>Genomic Encyclopedia of Type Strains, Phase IV (KMG-IV): sequencing the most valuable type-strain genomes for metagenomic binning, comparative biology and taxonomic classification.</title>
        <authorList>
            <person name="Goeker M."/>
        </authorList>
    </citation>
    <scope>NUCLEOTIDE SEQUENCE</scope>
    <source>
        <strain evidence="2">DSM 24202</strain>
    </source>
</reference>
<dbReference type="InterPro" id="IPR011990">
    <property type="entry name" value="TPR-like_helical_dom_sf"/>
</dbReference>
<keyword evidence="1" id="KW-0802">TPR repeat</keyword>
<organism evidence="2 3">
    <name type="scientific">Oligosphaera ethanolica</name>
    <dbReference type="NCBI Taxonomy" id="760260"/>
    <lineage>
        <taxon>Bacteria</taxon>
        <taxon>Pseudomonadati</taxon>
        <taxon>Lentisphaerota</taxon>
        <taxon>Oligosphaeria</taxon>
        <taxon>Oligosphaerales</taxon>
        <taxon>Oligosphaeraceae</taxon>
        <taxon>Oligosphaera</taxon>
    </lineage>
</organism>
<accession>A0AAE4ALV7</accession>
<dbReference type="EMBL" id="JAUSVL010000001">
    <property type="protein sequence ID" value="MDQ0288699.1"/>
    <property type="molecule type" value="Genomic_DNA"/>
</dbReference>
<feature type="repeat" description="TPR" evidence="1">
    <location>
        <begin position="201"/>
        <end position="234"/>
    </location>
</feature>
<comment type="caution">
    <text evidence="2">The sequence shown here is derived from an EMBL/GenBank/DDBJ whole genome shotgun (WGS) entry which is preliminary data.</text>
</comment>
<dbReference type="SMART" id="SM00028">
    <property type="entry name" value="TPR"/>
    <property type="match status" value="2"/>
</dbReference>
<proteinExistence type="predicted"/>
<evidence type="ECO:0000256" key="1">
    <source>
        <dbReference type="PROSITE-ProRule" id="PRU00339"/>
    </source>
</evidence>
<protein>
    <submittedName>
        <fullName evidence="2">Tetratricopeptide (TPR) repeat protein</fullName>
    </submittedName>
</protein>
<dbReference type="RefSeq" id="WP_307260032.1">
    <property type="nucleotide sequence ID" value="NZ_JAUSVL010000001.1"/>
</dbReference>
<dbReference type="AlphaFoldDB" id="A0AAE4ALV7"/>
<dbReference type="Gene3D" id="1.25.40.10">
    <property type="entry name" value="Tetratricopeptide repeat domain"/>
    <property type="match status" value="2"/>
</dbReference>
<sequence>MMKRDETMTSAMTAWLRVGRGRQWRAALLALLTIAAALALLSSCQQRQESNVLDNAYQALVAGRHAEVLTLTEQHLRQRPDDIDALLLNSYSVQVTASDRGAPSKAIFNLDRATNLAPSRYDVWYVYGWVLYENARYEDAIKALEKAEALIMDLKAPGASDQALLASARFLIGRCCMHSNLPKGLAYLQVLRLQEPYRRWPELYNTMAILSLKQGLYSNALGWLGEGLRLDPNNVGLLRNIAVVYDIYLANPRLARVFYVRCLGALGQDSPEAAKVREQILRRLRQLPPES</sequence>
<dbReference type="InterPro" id="IPR019734">
    <property type="entry name" value="TPR_rpt"/>
</dbReference>
<dbReference type="SUPFAM" id="SSF48452">
    <property type="entry name" value="TPR-like"/>
    <property type="match status" value="1"/>
</dbReference>
<name>A0AAE4ALV7_9BACT</name>
<dbReference type="Proteomes" id="UP001238163">
    <property type="component" value="Unassembled WGS sequence"/>
</dbReference>
<gene>
    <name evidence="2" type="ORF">J3R75_000806</name>
</gene>